<accession>A0A0Q3FFF6</accession>
<dbReference type="PANTHER" id="PTHR31286">
    <property type="entry name" value="GLYCINE-RICH CELL WALL STRUCTURAL PROTEIN 1.8-LIKE"/>
    <property type="match status" value="1"/>
</dbReference>
<dbReference type="PANTHER" id="PTHR31286:SF180">
    <property type="entry name" value="OS10G0362600 PROTEIN"/>
    <property type="match status" value="1"/>
</dbReference>
<dbReference type="EMBL" id="CM000882">
    <property type="protein sequence ID" value="KQJ96876.1"/>
    <property type="molecule type" value="Genomic_DNA"/>
</dbReference>
<gene>
    <name evidence="3" type="ORF">BRADI_3g27561v3</name>
</gene>
<proteinExistence type="predicted"/>
<keyword evidence="1" id="KW-0863">Zinc-finger</keyword>
<evidence type="ECO:0000313" key="5">
    <source>
        <dbReference type="Proteomes" id="UP000008810"/>
    </source>
</evidence>
<protein>
    <recommendedName>
        <fullName evidence="2">CCHC-type domain-containing protein</fullName>
    </recommendedName>
</protein>
<dbReference type="GO" id="GO:0008270">
    <property type="term" value="F:zinc ion binding"/>
    <property type="evidence" value="ECO:0007669"/>
    <property type="project" value="UniProtKB-KW"/>
</dbReference>
<reference evidence="3" key="2">
    <citation type="submission" date="2017-06" db="EMBL/GenBank/DDBJ databases">
        <title>WGS assembly of Brachypodium distachyon.</title>
        <authorList>
            <consortium name="The International Brachypodium Initiative"/>
            <person name="Lucas S."/>
            <person name="Harmon-Smith M."/>
            <person name="Lail K."/>
            <person name="Tice H."/>
            <person name="Grimwood J."/>
            <person name="Bruce D."/>
            <person name="Barry K."/>
            <person name="Shu S."/>
            <person name="Lindquist E."/>
            <person name="Wang M."/>
            <person name="Pitluck S."/>
            <person name="Vogel J.P."/>
            <person name="Garvin D.F."/>
            <person name="Mockler T.C."/>
            <person name="Schmutz J."/>
            <person name="Rokhsar D."/>
            <person name="Bevan M.W."/>
        </authorList>
    </citation>
    <scope>NUCLEOTIDE SEQUENCE</scope>
    <source>
        <strain evidence="3">Bd21</strain>
    </source>
</reference>
<dbReference type="Gramene" id="KQJ96876">
    <property type="protein sequence ID" value="KQJ96876"/>
    <property type="gene ID" value="BRADI_3g27561v3"/>
</dbReference>
<evidence type="ECO:0000313" key="3">
    <source>
        <dbReference type="EMBL" id="KQJ96876.1"/>
    </source>
</evidence>
<evidence type="ECO:0000313" key="4">
    <source>
        <dbReference type="EnsemblPlants" id="KQJ96876"/>
    </source>
</evidence>
<reference evidence="3 4" key="1">
    <citation type="journal article" date="2010" name="Nature">
        <title>Genome sequencing and analysis of the model grass Brachypodium distachyon.</title>
        <authorList>
            <consortium name="International Brachypodium Initiative"/>
        </authorList>
    </citation>
    <scope>NUCLEOTIDE SEQUENCE [LARGE SCALE GENOMIC DNA]</scope>
    <source>
        <strain evidence="3 4">Bd21</strain>
    </source>
</reference>
<evidence type="ECO:0000259" key="2">
    <source>
        <dbReference type="PROSITE" id="PS50158"/>
    </source>
</evidence>
<dbReference type="InterPro" id="IPR001878">
    <property type="entry name" value="Znf_CCHC"/>
</dbReference>
<organism evidence="3">
    <name type="scientific">Brachypodium distachyon</name>
    <name type="common">Purple false brome</name>
    <name type="synonym">Trachynia distachya</name>
    <dbReference type="NCBI Taxonomy" id="15368"/>
    <lineage>
        <taxon>Eukaryota</taxon>
        <taxon>Viridiplantae</taxon>
        <taxon>Streptophyta</taxon>
        <taxon>Embryophyta</taxon>
        <taxon>Tracheophyta</taxon>
        <taxon>Spermatophyta</taxon>
        <taxon>Magnoliopsida</taxon>
        <taxon>Liliopsida</taxon>
        <taxon>Poales</taxon>
        <taxon>Poaceae</taxon>
        <taxon>BOP clade</taxon>
        <taxon>Pooideae</taxon>
        <taxon>Stipodae</taxon>
        <taxon>Brachypodieae</taxon>
        <taxon>Brachypodium</taxon>
    </lineage>
</organism>
<keyword evidence="5" id="KW-1185">Reference proteome</keyword>
<dbReference type="GO" id="GO:0003676">
    <property type="term" value="F:nucleic acid binding"/>
    <property type="evidence" value="ECO:0007669"/>
    <property type="project" value="InterPro"/>
</dbReference>
<dbReference type="InParanoid" id="A0A0Q3FFF6"/>
<dbReference type="Proteomes" id="UP000008810">
    <property type="component" value="Chromosome 3"/>
</dbReference>
<dbReference type="InterPro" id="IPR040256">
    <property type="entry name" value="At4g02000-like"/>
</dbReference>
<reference evidence="4" key="3">
    <citation type="submission" date="2018-08" db="UniProtKB">
        <authorList>
            <consortium name="EnsemblPlants"/>
        </authorList>
    </citation>
    <scope>IDENTIFICATION</scope>
    <source>
        <strain evidence="4">cv. Bd21</strain>
    </source>
</reference>
<keyword evidence="1" id="KW-0479">Metal-binding</keyword>
<sequence>MEVEGVEGLLRSLKLSEVETKSVKILFSEHPALAEALEQTVGWIWCPGKGVTCKAPGDNTFLFTFSQAAGKRKPLEGGPWNFNNDLLVLEDFVPTKTIKEYWFEKFPIWVRVFDVPLGMMDREAGVAIGGLIREVQEIGRDEIKVKINRSVPLMRGVSLEVEEKVREEKDELADATRGDQVLTEEKKKKKKDRFCRIEYEHLLDFCYSCGILGHNNRECSIKVNDGEEIGWGRWLRVEALKKKGGRAGEITIRRCAKIVFGVVPYLAAAQVLGGNSQR</sequence>
<dbReference type="EnsemblPlants" id="KQJ96876">
    <property type="protein sequence ID" value="KQJ96876"/>
    <property type="gene ID" value="BRADI_3g27561v3"/>
</dbReference>
<keyword evidence="1" id="KW-0862">Zinc</keyword>
<dbReference type="AlphaFoldDB" id="A0A0Q3FFF6"/>
<dbReference type="PROSITE" id="PS50158">
    <property type="entry name" value="ZF_CCHC"/>
    <property type="match status" value="1"/>
</dbReference>
<name>A0A0Q3FFF6_BRADI</name>
<feature type="domain" description="CCHC-type" evidence="2">
    <location>
        <begin position="206"/>
        <end position="219"/>
    </location>
</feature>
<dbReference type="OrthoDB" id="682893at2759"/>
<evidence type="ECO:0000256" key="1">
    <source>
        <dbReference type="PROSITE-ProRule" id="PRU00047"/>
    </source>
</evidence>